<proteinExistence type="predicted"/>
<comment type="caution">
    <text evidence="2">The sequence shown here is derived from an EMBL/GenBank/DDBJ whole genome shotgun (WGS) entry which is preliminary data.</text>
</comment>
<evidence type="ECO:0000313" key="2">
    <source>
        <dbReference type="EMBL" id="KAK4459668.1"/>
    </source>
</evidence>
<keyword evidence="3" id="KW-1185">Reference proteome</keyword>
<name>A0AAV9HGP3_9PEZI</name>
<dbReference type="InterPro" id="IPR024311">
    <property type="entry name" value="Lipocalin-like"/>
</dbReference>
<protein>
    <submittedName>
        <fullName evidence="2">Lipocalin-like domain-containing protein</fullName>
    </submittedName>
</protein>
<dbReference type="Proteomes" id="UP001321749">
    <property type="component" value="Unassembled WGS sequence"/>
</dbReference>
<feature type="domain" description="Lipocalin-like" evidence="1">
    <location>
        <begin position="11"/>
        <end position="153"/>
    </location>
</feature>
<gene>
    <name evidence="2" type="ORF">QBC42DRAFT_207423</name>
</gene>
<accession>A0AAV9HGP3</accession>
<dbReference type="Pfam" id="PF13924">
    <property type="entry name" value="Lipocalin_5"/>
    <property type="match status" value="1"/>
</dbReference>
<dbReference type="AlphaFoldDB" id="A0AAV9HGP3"/>
<reference evidence="2" key="2">
    <citation type="submission" date="2023-06" db="EMBL/GenBank/DDBJ databases">
        <authorList>
            <consortium name="Lawrence Berkeley National Laboratory"/>
            <person name="Mondo S.J."/>
            <person name="Hensen N."/>
            <person name="Bonometti L."/>
            <person name="Westerberg I."/>
            <person name="Brannstrom I.O."/>
            <person name="Guillou S."/>
            <person name="Cros-Aarteil S."/>
            <person name="Calhoun S."/>
            <person name="Haridas S."/>
            <person name="Kuo A."/>
            <person name="Pangilinan J."/>
            <person name="Riley R."/>
            <person name="Labutti K."/>
            <person name="Andreopoulos B."/>
            <person name="Lipzen A."/>
            <person name="Chen C."/>
            <person name="Yanf M."/>
            <person name="Daum C."/>
            <person name="Ng V."/>
            <person name="Clum A."/>
            <person name="Steindorff A."/>
            <person name="Ohm R."/>
            <person name="Martin F."/>
            <person name="Silar P."/>
            <person name="Natvig D."/>
            <person name="Lalanne C."/>
            <person name="Gautier V."/>
            <person name="Ament-Velasquez S.L."/>
            <person name="Kruys A."/>
            <person name="Hutchinson M.I."/>
            <person name="Powell A.J."/>
            <person name="Barry K."/>
            <person name="Miller A.N."/>
            <person name="Grigoriev I.V."/>
            <person name="Debuchy R."/>
            <person name="Gladieux P."/>
            <person name="Thoren M.H."/>
            <person name="Johannesson H."/>
        </authorList>
    </citation>
    <scope>NUCLEOTIDE SEQUENCE</scope>
    <source>
        <strain evidence="2">PSN324</strain>
    </source>
</reference>
<sequence length="155" mass="16577">MRKNPFSVIAGSYALHNYTIIRDGVPGLVDHWGTGITGVISYTPNGWVSTVMGTSDPTLQPQNLTYPPQAGQSDADWAKIGRGSYSYSGPYTINVTSKTTGAISHGPLVASSVPTSIGHTLNRNYTLVEIDGVTYIELSFGTGNAVNVVWWKQVA</sequence>
<evidence type="ECO:0000313" key="3">
    <source>
        <dbReference type="Proteomes" id="UP001321749"/>
    </source>
</evidence>
<reference evidence="2" key="1">
    <citation type="journal article" date="2023" name="Mol. Phylogenet. Evol.">
        <title>Genome-scale phylogeny and comparative genomics of the fungal order Sordariales.</title>
        <authorList>
            <person name="Hensen N."/>
            <person name="Bonometti L."/>
            <person name="Westerberg I."/>
            <person name="Brannstrom I.O."/>
            <person name="Guillou S."/>
            <person name="Cros-Aarteil S."/>
            <person name="Calhoun S."/>
            <person name="Haridas S."/>
            <person name="Kuo A."/>
            <person name="Mondo S."/>
            <person name="Pangilinan J."/>
            <person name="Riley R."/>
            <person name="LaButti K."/>
            <person name="Andreopoulos B."/>
            <person name="Lipzen A."/>
            <person name="Chen C."/>
            <person name="Yan M."/>
            <person name="Daum C."/>
            <person name="Ng V."/>
            <person name="Clum A."/>
            <person name="Steindorff A."/>
            <person name="Ohm R.A."/>
            <person name="Martin F."/>
            <person name="Silar P."/>
            <person name="Natvig D.O."/>
            <person name="Lalanne C."/>
            <person name="Gautier V."/>
            <person name="Ament-Velasquez S.L."/>
            <person name="Kruys A."/>
            <person name="Hutchinson M.I."/>
            <person name="Powell A.J."/>
            <person name="Barry K."/>
            <person name="Miller A.N."/>
            <person name="Grigoriev I.V."/>
            <person name="Debuchy R."/>
            <person name="Gladieux P."/>
            <person name="Hiltunen Thoren M."/>
            <person name="Johannesson H."/>
        </authorList>
    </citation>
    <scope>NUCLEOTIDE SEQUENCE</scope>
    <source>
        <strain evidence="2">PSN324</strain>
    </source>
</reference>
<organism evidence="2 3">
    <name type="scientific">Cladorrhinum samala</name>
    <dbReference type="NCBI Taxonomy" id="585594"/>
    <lineage>
        <taxon>Eukaryota</taxon>
        <taxon>Fungi</taxon>
        <taxon>Dikarya</taxon>
        <taxon>Ascomycota</taxon>
        <taxon>Pezizomycotina</taxon>
        <taxon>Sordariomycetes</taxon>
        <taxon>Sordariomycetidae</taxon>
        <taxon>Sordariales</taxon>
        <taxon>Podosporaceae</taxon>
        <taxon>Cladorrhinum</taxon>
    </lineage>
</organism>
<dbReference type="EMBL" id="MU865030">
    <property type="protein sequence ID" value="KAK4459668.1"/>
    <property type="molecule type" value="Genomic_DNA"/>
</dbReference>
<evidence type="ECO:0000259" key="1">
    <source>
        <dbReference type="Pfam" id="PF13924"/>
    </source>
</evidence>